<accession>A0A6C0E278</accession>
<dbReference type="EMBL" id="MN739716">
    <property type="protein sequence ID" value="QHT22633.1"/>
    <property type="molecule type" value="Genomic_DNA"/>
</dbReference>
<sequence length="220" mass="25428">MNNRNPGRYRPRRPGFFSPSLRMQSPNQTTIQSPRTPSPRNRGRTMARRQHLVRNPYDYITPPPTIRHDPNVNLRRFYGIDENNSQDEDEDDRRCDNEDDRSRGFLYNYDSENEGSGSEGSENEGSGSEGSEGSGSDGSKKRSKKRNKKRSKKRSIKKSKKRSITSMFSRPKGKGLLILKMLKTKSPKKVYNILKKKSIKSGKKTWTKLSTIRTFKKLHM</sequence>
<feature type="compositionally biased region" description="Polar residues" evidence="1">
    <location>
        <begin position="21"/>
        <end position="39"/>
    </location>
</feature>
<dbReference type="AlphaFoldDB" id="A0A6C0E278"/>
<feature type="compositionally biased region" description="Basic residues" evidence="1">
    <location>
        <begin position="41"/>
        <end position="52"/>
    </location>
</feature>
<evidence type="ECO:0000313" key="2">
    <source>
        <dbReference type="EMBL" id="QHT22633.1"/>
    </source>
</evidence>
<name>A0A6C0E278_9ZZZZ</name>
<feature type="region of interest" description="Disordered" evidence="1">
    <location>
        <begin position="1"/>
        <end position="171"/>
    </location>
</feature>
<feature type="compositionally biased region" description="Basic residues" evidence="1">
    <location>
        <begin position="141"/>
        <end position="163"/>
    </location>
</feature>
<feature type="compositionally biased region" description="Basic and acidic residues" evidence="1">
    <location>
        <begin position="92"/>
        <end position="103"/>
    </location>
</feature>
<feature type="compositionally biased region" description="Gly residues" evidence="1">
    <location>
        <begin position="127"/>
        <end position="136"/>
    </location>
</feature>
<evidence type="ECO:0000256" key="1">
    <source>
        <dbReference type="SAM" id="MobiDB-lite"/>
    </source>
</evidence>
<feature type="compositionally biased region" description="Low complexity" evidence="1">
    <location>
        <begin position="114"/>
        <end position="126"/>
    </location>
</feature>
<proteinExistence type="predicted"/>
<protein>
    <submittedName>
        <fullName evidence="2">Uncharacterized protein</fullName>
    </submittedName>
</protein>
<organism evidence="2">
    <name type="scientific">viral metagenome</name>
    <dbReference type="NCBI Taxonomy" id="1070528"/>
    <lineage>
        <taxon>unclassified sequences</taxon>
        <taxon>metagenomes</taxon>
        <taxon>organismal metagenomes</taxon>
    </lineage>
</organism>
<reference evidence="2" key="1">
    <citation type="journal article" date="2020" name="Nature">
        <title>Giant virus diversity and host interactions through global metagenomics.</title>
        <authorList>
            <person name="Schulz F."/>
            <person name="Roux S."/>
            <person name="Paez-Espino D."/>
            <person name="Jungbluth S."/>
            <person name="Walsh D.A."/>
            <person name="Denef V.J."/>
            <person name="McMahon K.D."/>
            <person name="Konstantinidis K.T."/>
            <person name="Eloe-Fadrosh E.A."/>
            <person name="Kyrpides N.C."/>
            <person name="Woyke T."/>
        </authorList>
    </citation>
    <scope>NUCLEOTIDE SEQUENCE</scope>
    <source>
        <strain evidence="2">GVMAG-M-3300023179-111</strain>
    </source>
</reference>